<evidence type="ECO:0000256" key="1">
    <source>
        <dbReference type="SAM" id="Phobius"/>
    </source>
</evidence>
<gene>
    <name evidence="2" type="primary">pilV</name>
    <name evidence="2" type="ORF">E2F49_06860</name>
</gene>
<keyword evidence="1" id="KW-0812">Transmembrane</keyword>
<accession>A0A4R5UEH0</accession>
<dbReference type="NCBIfam" id="TIGR02532">
    <property type="entry name" value="IV_pilin_GFxxxE"/>
    <property type="match status" value="1"/>
</dbReference>
<keyword evidence="1" id="KW-1133">Transmembrane helix</keyword>
<dbReference type="OrthoDB" id="8547299at2"/>
<evidence type="ECO:0000313" key="2">
    <source>
        <dbReference type="EMBL" id="TDK33705.1"/>
    </source>
</evidence>
<dbReference type="Proteomes" id="UP000295543">
    <property type="component" value="Unassembled WGS sequence"/>
</dbReference>
<dbReference type="InterPro" id="IPR013362">
    <property type="entry name" value="Pilus_4_PilV"/>
</dbReference>
<dbReference type="NCBIfam" id="TIGR02523">
    <property type="entry name" value="type_IV_pilV"/>
    <property type="match status" value="1"/>
</dbReference>
<proteinExistence type="predicted"/>
<feature type="transmembrane region" description="Helical" evidence="1">
    <location>
        <begin position="21"/>
        <end position="42"/>
    </location>
</feature>
<name>A0A4R5UEH0_9GAMM</name>
<comment type="caution">
    <text evidence="2">The sequence shown here is derived from an EMBL/GenBank/DDBJ whole genome shotgun (WGS) entry which is preliminary data.</text>
</comment>
<evidence type="ECO:0000313" key="3">
    <source>
        <dbReference type="Proteomes" id="UP000295543"/>
    </source>
</evidence>
<keyword evidence="1" id="KW-0472">Membrane</keyword>
<dbReference type="PROSITE" id="PS00409">
    <property type="entry name" value="PROKAR_NTER_METHYL"/>
    <property type="match status" value="1"/>
</dbReference>
<keyword evidence="3" id="KW-1185">Reference proteome</keyword>
<dbReference type="AlphaFoldDB" id="A0A4R5UEH0"/>
<organism evidence="2 3">
    <name type="scientific">Luteimonas terrae</name>
    <dbReference type="NCBI Taxonomy" id="1530191"/>
    <lineage>
        <taxon>Bacteria</taxon>
        <taxon>Pseudomonadati</taxon>
        <taxon>Pseudomonadota</taxon>
        <taxon>Gammaproteobacteria</taxon>
        <taxon>Lysobacterales</taxon>
        <taxon>Lysobacteraceae</taxon>
        <taxon>Luteimonas</taxon>
    </lineage>
</organism>
<dbReference type="EMBL" id="SMTG01000002">
    <property type="protein sequence ID" value="TDK33705.1"/>
    <property type="molecule type" value="Genomic_DNA"/>
</dbReference>
<dbReference type="InterPro" id="IPR012902">
    <property type="entry name" value="N_methyl_site"/>
</dbReference>
<reference evidence="2 3" key="1">
    <citation type="submission" date="2019-03" db="EMBL/GenBank/DDBJ databases">
        <title>Luteimonas zhaokaii sp.nov., isolated from the rectal contents of Plateau pika in Yushu, Qinghai Province, China.</title>
        <authorList>
            <person name="Zhang G."/>
        </authorList>
    </citation>
    <scope>NUCLEOTIDE SEQUENCE [LARGE SCALE GENOMIC DNA]</scope>
    <source>
        <strain evidence="2 3">THG-MD21</strain>
    </source>
</reference>
<dbReference type="RefSeq" id="WP_133393118.1">
    <property type="nucleotide sequence ID" value="NZ_SMTG01000002.1"/>
</dbReference>
<sequence length="164" mass="17320">MTGRRRCRAVGRRGSAAGGFSLIEVLIALVVLAVGLLGLALLQTMNLRYTVSSQQRTQAVTLAGQMLDTIRLNRSELSAYSVATEDFASVTVPLAGCTRVSQATPAANLARWKCEVKEILGASATAAVDVTNAPRVKVTVSWDDSLINDVSTDGPGKVVMETVL</sequence>
<protein>
    <submittedName>
        <fullName evidence="2">Type IV pilus modification protein PilV</fullName>
    </submittedName>
</protein>
<dbReference type="Pfam" id="PF07963">
    <property type="entry name" value="N_methyl"/>
    <property type="match status" value="1"/>
</dbReference>